<feature type="domain" description="BTB" evidence="4">
    <location>
        <begin position="386"/>
        <end position="450"/>
    </location>
</feature>
<keyword evidence="6" id="KW-1185">Reference proteome</keyword>
<proteinExistence type="predicted"/>
<dbReference type="SUPFAM" id="SSF54695">
    <property type="entry name" value="POZ domain"/>
    <property type="match status" value="2"/>
</dbReference>
<gene>
    <name evidence="5" type="ORF">C9374_004970</name>
</gene>
<comment type="caution">
    <text evidence="5">The sequence shown here is derived from an EMBL/GenBank/DDBJ whole genome shotgun (WGS) entry which is preliminary data.</text>
</comment>
<keyword evidence="1" id="KW-0880">Kelch repeat</keyword>
<dbReference type="RefSeq" id="XP_044548682.1">
    <property type="nucleotide sequence ID" value="XM_044694668.1"/>
</dbReference>
<dbReference type="SUPFAM" id="SSF117281">
    <property type="entry name" value="Kelch motif"/>
    <property type="match status" value="1"/>
</dbReference>
<dbReference type="InterPro" id="IPR015915">
    <property type="entry name" value="Kelch-typ_b-propeller"/>
</dbReference>
<dbReference type="InterPro" id="IPR011043">
    <property type="entry name" value="Gal_Oxase/kelch_b-propeller"/>
</dbReference>
<dbReference type="GeneID" id="68097425"/>
<sequence length="716" mass="82359">MNFENNNSNGHTMGDDDYLVDSLDQLPKIKNIALLPSSDVVKGRFSHTVTHYNNKIYVFGGAVERGIYDNELYCFDIDLNRWYTIETKGKKPLKRIFHTMVLDQKNERLLLFGGRKEGGTKLNDFFGFDLRTETWNKIEVPDMPKATDGHSAVFCKDTNSMVIFGGHDGTNYIDSLFEFNFDTNSWSKITCENEMPSGRAYHTAQYSSKHKCMIITGGKIQGNVSTSQTFVYSFKTKRWSKLDMESTDSTASDNVNLKTLPKVLCSCSTMINEDKMIMFGGEDSQQKCVDELWVFNFLSLKWMYLPVPENFTVPKLSRLGMVYNTRNASLYMFGGYSAEGKRTNDFYQIQFDAPPQLTSIPIVNDITQNIPFFELGRSYQLENRYFDMILKTPKKSFAAHRVILSQCSALDVFSLVPDSETKIVTLSINFQVDLSKVLSFLYGIEPDTTDNEILELMGFANAYQVRSLLRWCMFRIQSSSLEKQTIEEACSRCDPNYRNLIEDLTLDLHPSEYLQIHLGNRLQEMKSGSSQGDFKITIPHCSQPFYCDKALLIARSDFFRSMLTHGFKEKHNNEVVMDQVDSPKQMNLLIEHIYGMQITENKDLSIRELMLLLIMANFYCMRQLYQEVLRVLISNVNEENALEILINTNHLSNASNIERKLQNICLTSIRKKDLSDRLIEMASDINLLQQENAALESKVQELLNENEQLKKKLNNQ</sequence>
<dbReference type="Pfam" id="PF00651">
    <property type="entry name" value="BTB"/>
    <property type="match status" value="2"/>
</dbReference>
<dbReference type="SMART" id="SM00225">
    <property type="entry name" value="BTB"/>
    <property type="match status" value="2"/>
</dbReference>
<dbReference type="AlphaFoldDB" id="A0AA88GR64"/>
<name>A0AA88GR64_NAELO</name>
<dbReference type="PROSITE" id="PS50097">
    <property type="entry name" value="BTB"/>
    <property type="match status" value="2"/>
</dbReference>
<feature type="coiled-coil region" evidence="3">
    <location>
        <begin position="671"/>
        <end position="716"/>
    </location>
</feature>
<dbReference type="CDD" id="cd18186">
    <property type="entry name" value="BTB_POZ_ZBTB_KLHL-like"/>
    <property type="match status" value="1"/>
</dbReference>
<accession>A0AA88GR64</accession>
<evidence type="ECO:0000256" key="2">
    <source>
        <dbReference type="ARBA" id="ARBA00022737"/>
    </source>
</evidence>
<evidence type="ECO:0000313" key="6">
    <source>
        <dbReference type="Proteomes" id="UP000816034"/>
    </source>
</evidence>
<dbReference type="Gene3D" id="3.30.710.10">
    <property type="entry name" value="Potassium Channel Kv1.1, Chain A"/>
    <property type="match status" value="2"/>
</dbReference>
<keyword evidence="2" id="KW-0677">Repeat</keyword>
<organism evidence="5 6">
    <name type="scientific">Naegleria lovaniensis</name>
    <name type="common">Amoeba</name>
    <dbReference type="NCBI Taxonomy" id="51637"/>
    <lineage>
        <taxon>Eukaryota</taxon>
        <taxon>Discoba</taxon>
        <taxon>Heterolobosea</taxon>
        <taxon>Tetramitia</taxon>
        <taxon>Eutetramitia</taxon>
        <taxon>Vahlkampfiidae</taxon>
        <taxon>Naegleria</taxon>
    </lineage>
</organism>
<evidence type="ECO:0000256" key="3">
    <source>
        <dbReference type="SAM" id="Coils"/>
    </source>
</evidence>
<dbReference type="Pfam" id="PF24681">
    <property type="entry name" value="Kelch_KLHDC2_KLHL20_DRC7"/>
    <property type="match status" value="1"/>
</dbReference>
<evidence type="ECO:0000256" key="1">
    <source>
        <dbReference type="ARBA" id="ARBA00022441"/>
    </source>
</evidence>
<dbReference type="InterPro" id="IPR011333">
    <property type="entry name" value="SKP1/BTB/POZ_sf"/>
</dbReference>
<dbReference type="Gene3D" id="2.120.10.80">
    <property type="entry name" value="Kelch-type beta propeller"/>
    <property type="match status" value="2"/>
</dbReference>
<dbReference type="Proteomes" id="UP000816034">
    <property type="component" value="Unassembled WGS sequence"/>
</dbReference>
<reference evidence="5 6" key="1">
    <citation type="journal article" date="2018" name="BMC Genomics">
        <title>The genome of Naegleria lovaniensis, the basis for a comparative approach to unravel pathogenicity factors of the human pathogenic amoeba N. fowleri.</title>
        <authorList>
            <person name="Liechti N."/>
            <person name="Schurch N."/>
            <person name="Bruggmann R."/>
            <person name="Wittwer M."/>
        </authorList>
    </citation>
    <scope>NUCLEOTIDE SEQUENCE [LARGE SCALE GENOMIC DNA]</scope>
    <source>
        <strain evidence="5 6">ATCC 30569</strain>
    </source>
</reference>
<evidence type="ECO:0000313" key="5">
    <source>
        <dbReference type="EMBL" id="KAG2383003.1"/>
    </source>
</evidence>
<evidence type="ECO:0000259" key="4">
    <source>
        <dbReference type="PROSITE" id="PS50097"/>
    </source>
</evidence>
<protein>
    <recommendedName>
        <fullName evidence="4">BTB domain-containing protein</fullName>
    </recommendedName>
</protein>
<dbReference type="PANTHER" id="PTHR46093">
    <property type="entry name" value="ACYL-COA-BINDING DOMAIN-CONTAINING PROTEIN 5"/>
    <property type="match status" value="1"/>
</dbReference>
<dbReference type="EMBL" id="PYSW02000022">
    <property type="protein sequence ID" value="KAG2383003.1"/>
    <property type="molecule type" value="Genomic_DNA"/>
</dbReference>
<dbReference type="PANTHER" id="PTHR46093:SF18">
    <property type="entry name" value="FIBRONECTIN TYPE-III DOMAIN-CONTAINING PROTEIN"/>
    <property type="match status" value="1"/>
</dbReference>
<dbReference type="SUPFAM" id="SSF50965">
    <property type="entry name" value="Galactose oxidase, central domain"/>
    <property type="match status" value="1"/>
</dbReference>
<feature type="domain" description="BTB" evidence="4">
    <location>
        <begin position="532"/>
        <end position="602"/>
    </location>
</feature>
<dbReference type="InterPro" id="IPR000210">
    <property type="entry name" value="BTB/POZ_dom"/>
</dbReference>
<keyword evidence="3" id="KW-0175">Coiled coil</keyword>